<dbReference type="Proteomes" id="UP000593565">
    <property type="component" value="Unassembled WGS sequence"/>
</dbReference>
<gene>
    <name evidence="1" type="ORF">AMELA_G00167030</name>
</gene>
<comment type="caution">
    <text evidence="1">The sequence shown here is derived from an EMBL/GenBank/DDBJ whole genome shotgun (WGS) entry which is preliminary data.</text>
</comment>
<keyword evidence="2" id="KW-1185">Reference proteome</keyword>
<proteinExistence type="predicted"/>
<protein>
    <submittedName>
        <fullName evidence="1">Uncharacterized protein</fullName>
    </submittedName>
</protein>
<evidence type="ECO:0000313" key="1">
    <source>
        <dbReference type="EMBL" id="KAF4080144.1"/>
    </source>
</evidence>
<sequence>MTHSSQSNERECARSDAEVFYRFGHATTCSKWHFSGLQRKTRSGNTYSATAFCTGSIYQNGVPRGNQPQHCCI</sequence>
<organism evidence="1 2">
    <name type="scientific">Ameiurus melas</name>
    <name type="common">Black bullhead</name>
    <name type="synonym">Silurus melas</name>
    <dbReference type="NCBI Taxonomy" id="219545"/>
    <lineage>
        <taxon>Eukaryota</taxon>
        <taxon>Metazoa</taxon>
        <taxon>Chordata</taxon>
        <taxon>Craniata</taxon>
        <taxon>Vertebrata</taxon>
        <taxon>Euteleostomi</taxon>
        <taxon>Actinopterygii</taxon>
        <taxon>Neopterygii</taxon>
        <taxon>Teleostei</taxon>
        <taxon>Ostariophysi</taxon>
        <taxon>Siluriformes</taxon>
        <taxon>Ictaluridae</taxon>
        <taxon>Ameiurus</taxon>
    </lineage>
</organism>
<evidence type="ECO:0000313" key="2">
    <source>
        <dbReference type="Proteomes" id="UP000593565"/>
    </source>
</evidence>
<name>A0A7J6AB42_AMEME</name>
<accession>A0A7J6AB42</accession>
<dbReference type="EMBL" id="JAAGNN010000014">
    <property type="protein sequence ID" value="KAF4080144.1"/>
    <property type="molecule type" value="Genomic_DNA"/>
</dbReference>
<dbReference type="AlphaFoldDB" id="A0A7J6AB42"/>
<reference evidence="1 2" key="1">
    <citation type="submission" date="2020-02" db="EMBL/GenBank/DDBJ databases">
        <title>A chromosome-scale genome assembly of the black bullhead catfish (Ameiurus melas).</title>
        <authorList>
            <person name="Wen M."/>
            <person name="Zham M."/>
            <person name="Cabau C."/>
            <person name="Klopp C."/>
            <person name="Donnadieu C."/>
            <person name="Roques C."/>
            <person name="Bouchez O."/>
            <person name="Lampietro C."/>
            <person name="Jouanno E."/>
            <person name="Herpin A."/>
            <person name="Louis A."/>
            <person name="Berthelot C."/>
            <person name="Parey E."/>
            <person name="Roest-Crollius H."/>
            <person name="Braasch I."/>
            <person name="Postlethwait J."/>
            <person name="Robinson-Rechavi M."/>
            <person name="Echchiki A."/>
            <person name="Begum T."/>
            <person name="Montfort J."/>
            <person name="Schartl M."/>
            <person name="Bobe J."/>
            <person name="Guiguen Y."/>
        </authorList>
    </citation>
    <scope>NUCLEOTIDE SEQUENCE [LARGE SCALE GENOMIC DNA]</scope>
    <source>
        <strain evidence="1">M_S1</strain>
        <tissue evidence="1">Blood</tissue>
    </source>
</reference>